<dbReference type="InterPro" id="IPR029062">
    <property type="entry name" value="Class_I_gatase-like"/>
</dbReference>
<gene>
    <name evidence="5" type="ORF">Mesil_3523</name>
</gene>
<dbReference type="Gene3D" id="3.40.50.880">
    <property type="match status" value="1"/>
</dbReference>
<dbReference type="PANTHER" id="PTHR11236">
    <property type="entry name" value="AMINOBENZOATE/ANTHRANILATE SYNTHASE"/>
    <property type="match status" value="1"/>
</dbReference>
<accession>D7BJG7</accession>
<dbReference type="KEGG" id="msv:Mesil_3523"/>
<name>D7BJG7_ALLS1</name>
<dbReference type="eggNOG" id="COG0512">
    <property type="taxonomic scope" value="Bacteria"/>
</dbReference>
<dbReference type="InterPro" id="IPR005801">
    <property type="entry name" value="ADC_synthase"/>
</dbReference>
<evidence type="ECO:0000259" key="3">
    <source>
        <dbReference type="Pfam" id="PF00117"/>
    </source>
</evidence>
<reference evidence="5 6" key="1">
    <citation type="journal article" date="2010" name="Stand. Genomic Sci.">
        <title>Complete genome sequence of Meiothermus silvanus type strain (VI-R2).</title>
        <authorList>
            <person name="Sikorski J."/>
            <person name="Tindall B.J."/>
            <person name="Lowry S."/>
            <person name="Lucas S."/>
            <person name="Nolan M."/>
            <person name="Copeland A."/>
            <person name="Glavina Del Rio T."/>
            <person name="Tice H."/>
            <person name="Cheng J.F."/>
            <person name="Han C."/>
            <person name="Pitluck S."/>
            <person name="Liolios K."/>
            <person name="Ivanova N."/>
            <person name="Mavromatis K."/>
            <person name="Mikhailova N."/>
            <person name="Pati A."/>
            <person name="Goodwin L."/>
            <person name="Chen A."/>
            <person name="Palaniappan K."/>
            <person name="Land M."/>
            <person name="Hauser L."/>
            <person name="Chang Y.J."/>
            <person name="Jeffries C.D."/>
            <person name="Rohde M."/>
            <person name="Goker M."/>
            <person name="Woyke T."/>
            <person name="Bristow J."/>
            <person name="Eisen J.A."/>
            <person name="Markowitz V."/>
            <person name="Hugenholtz P."/>
            <person name="Kyrpides N.C."/>
            <person name="Klenk H.P."/>
            <person name="Lapidus A."/>
        </authorList>
    </citation>
    <scope>NUCLEOTIDE SEQUENCE [LARGE SCALE GENOMIC DNA]</scope>
    <source>
        <strain evidence="6">ATCC 700542 / DSM 9946 / VI-R2</strain>
        <plasmid evidence="6">Plasmid pMESIL01</plasmid>
    </source>
</reference>
<dbReference type="SUPFAM" id="SSF56322">
    <property type="entry name" value="ADC synthase"/>
    <property type="match status" value="1"/>
</dbReference>
<dbReference type="GO" id="GO:0000162">
    <property type="term" value="P:L-tryptophan biosynthetic process"/>
    <property type="evidence" value="ECO:0007669"/>
    <property type="project" value="TreeGrafter"/>
</dbReference>
<keyword evidence="1" id="KW-0315">Glutamine amidotransferase</keyword>
<evidence type="ECO:0000256" key="1">
    <source>
        <dbReference type="ARBA" id="ARBA00022962"/>
    </source>
</evidence>
<keyword evidence="5" id="KW-0614">Plasmid</keyword>
<dbReference type="InterPro" id="IPR017926">
    <property type="entry name" value="GATASE"/>
</dbReference>
<evidence type="ECO:0000259" key="4">
    <source>
        <dbReference type="Pfam" id="PF00425"/>
    </source>
</evidence>
<feature type="domain" description="Chorismate-utilising enzyme C-terminal" evidence="4">
    <location>
        <begin position="158"/>
        <end position="422"/>
    </location>
</feature>
<dbReference type="InterPro" id="IPR019999">
    <property type="entry name" value="Anth_synth_I-like"/>
</dbReference>
<protein>
    <submittedName>
        <fullName evidence="5">Aminotransferase class IV</fullName>
    </submittedName>
</protein>
<dbReference type="Pfam" id="PF00425">
    <property type="entry name" value="Chorismate_bind"/>
    <property type="match status" value="1"/>
</dbReference>
<proteinExistence type="predicted"/>
<dbReference type="InterPro" id="IPR006221">
    <property type="entry name" value="TrpG/PapA_dom"/>
</dbReference>
<feature type="region of interest" description="Disordered" evidence="2">
    <location>
        <begin position="432"/>
        <end position="452"/>
    </location>
</feature>
<dbReference type="PRINTS" id="PR00099">
    <property type="entry name" value="CPSGATASE"/>
</dbReference>
<dbReference type="PANTHER" id="PTHR11236:SF9">
    <property type="entry name" value="ANTHRANILATE SYNTHASE COMPONENT 1"/>
    <property type="match status" value="1"/>
</dbReference>
<dbReference type="PRINTS" id="PR00096">
    <property type="entry name" value="GATASE"/>
</dbReference>
<dbReference type="AlphaFoldDB" id="D7BJG7"/>
<dbReference type="GO" id="GO:0008483">
    <property type="term" value="F:transaminase activity"/>
    <property type="evidence" value="ECO:0007669"/>
    <property type="project" value="UniProtKB-KW"/>
</dbReference>
<dbReference type="EMBL" id="CP002043">
    <property type="protein sequence ID" value="ADH65323.1"/>
    <property type="molecule type" value="Genomic_DNA"/>
</dbReference>
<organism evidence="5 6">
    <name type="scientific">Allomeiothermus silvanus (strain ATCC 700542 / DSM 9946 / NBRC 106475 / NCIMB 13440 / VI-R2)</name>
    <name type="common">Thermus silvanus</name>
    <dbReference type="NCBI Taxonomy" id="526227"/>
    <lineage>
        <taxon>Bacteria</taxon>
        <taxon>Thermotogati</taxon>
        <taxon>Deinococcota</taxon>
        <taxon>Deinococci</taxon>
        <taxon>Thermales</taxon>
        <taxon>Thermaceae</taxon>
        <taxon>Allomeiothermus</taxon>
    </lineage>
</organism>
<dbReference type="Proteomes" id="UP000001916">
    <property type="component" value="Plasmid pMESIL01"/>
</dbReference>
<evidence type="ECO:0000256" key="2">
    <source>
        <dbReference type="SAM" id="MobiDB-lite"/>
    </source>
</evidence>
<keyword evidence="6" id="KW-1185">Reference proteome</keyword>
<dbReference type="RefSeq" id="WP_013159800.1">
    <property type="nucleotide sequence ID" value="NC_014213.1"/>
</dbReference>
<dbReference type="PROSITE" id="PS51273">
    <property type="entry name" value="GATASE_TYPE_1"/>
    <property type="match status" value="1"/>
</dbReference>
<sequence length="673" mass="72940">MKSAHAQEDAASLYARARAFGLRPALLESAGAVTRCGRLTLLGVGATRRLEVWDGVTYLDGAAVGDALAVFRFLEQGLGEGYFPAWIGFFAYEYARHLGLPSHAPLPGLPEAAFYYYPEGYAWLEGRRVQSPSSELAPLLAEPGPLPKVDLHRDYPRDAFLAGVAEVQERIRAGWVYQVNLSQRFHFAADGIDPLALYQALRRYNPSPFMGLLEGEANSLAGPAPPVRREGYAVVSGSPERLFDYRGGTITARPIAGTRPRGRTPEHDEALGAELRANAKERAEHVMLVDLLRNDLARVCAPGSVEVSEAFTLERYSHVMHLVSEVRGRGRAPLREAFASIFPGGTITGAPKESVMRTIAELEPVPRGAYTGSMGYVSGKGCDFNILIRSFSFAGGTGYFSAGAGVVIESEPEREYAETQAKAEALLQALGQGRAGQPPAPPRSDSAWKPPRPPRRWRARVLFLENHDSFSYNIVDYLAALGAEIRVLDHGQAPDLSWATHLVVGPGPGEPATAGRTLEWTRAALEARLPFLGICLGHQALGVALGARLERSPRPVHGEAFPVEHRGEGIFAGVPSPARFTRYHSLLLPSLRSAKPHLRDLPPTLRLEAWTRGEGEAPGARLCMAVSHARGPAWGVQFHPESMLSEYGMVLLSNFLSLSPVDGPAGRPEPTLS</sequence>
<dbReference type="Gene3D" id="3.60.120.10">
    <property type="entry name" value="Anthranilate synthase"/>
    <property type="match status" value="1"/>
</dbReference>
<keyword evidence="5" id="KW-0032">Aminotransferase</keyword>
<dbReference type="PRINTS" id="PR00097">
    <property type="entry name" value="ANTSNTHASEII"/>
</dbReference>
<dbReference type="InterPro" id="IPR015890">
    <property type="entry name" value="Chorismate_C"/>
</dbReference>
<evidence type="ECO:0000313" key="6">
    <source>
        <dbReference type="Proteomes" id="UP000001916"/>
    </source>
</evidence>
<dbReference type="SUPFAM" id="SSF52317">
    <property type="entry name" value="Class I glutamine amidotransferase-like"/>
    <property type="match status" value="1"/>
</dbReference>
<evidence type="ECO:0000313" key="5">
    <source>
        <dbReference type="EMBL" id="ADH65323.1"/>
    </source>
</evidence>
<dbReference type="NCBIfam" id="TIGR00566">
    <property type="entry name" value="trpG_papA"/>
    <property type="match status" value="1"/>
</dbReference>
<feature type="domain" description="Glutamine amidotransferase" evidence="3">
    <location>
        <begin position="463"/>
        <end position="656"/>
    </location>
</feature>
<dbReference type="CDD" id="cd01743">
    <property type="entry name" value="GATase1_Anthranilate_Synthase"/>
    <property type="match status" value="1"/>
</dbReference>
<dbReference type="eggNOG" id="COG0147">
    <property type="taxonomic scope" value="Bacteria"/>
</dbReference>
<geneLocation type="plasmid" evidence="5 6">
    <name>pMESIL01</name>
</geneLocation>
<dbReference type="Pfam" id="PF00117">
    <property type="entry name" value="GATase"/>
    <property type="match status" value="1"/>
</dbReference>
<keyword evidence="5" id="KW-0808">Transferase</keyword>
<dbReference type="HOGENOM" id="CLU_006493_5_0_0"/>